<dbReference type="InterPro" id="IPR002559">
    <property type="entry name" value="Transposase_11"/>
</dbReference>
<dbReference type="RefSeq" id="WP_382380013.1">
    <property type="nucleotide sequence ID" value="NZ_JBHRZI010000055.1"/>
</dbReference>
<organism evidence="3 4">
    <name type="scientific">Lentzea rhizosphaerae</name>
    <dbReference type="NCBI Taxonomy" id="2041025"/>
    <lineage>
        <taxon>Bacteria</taxon>
        <taxon>Bacillati</taxon>
        <taxon>Actinomycetota</taxon>
        <taxon>Actinomycetes</taxon>
        <taxon>Pseudonocardiales</taxon>
        <taxon>Pseudonocardiaceae</taxon>
        <taxon>Lentzea</taxon>
    </lineage>
</organism>
<dbReference type="NCBIfam" id="NF033564">
    <property type="entry name" value="transpos_ISAs1"/>
    <property type="match status" value="1"/>
</dbReference>
<dbReference type="EMBL" id="JBHRZI010000055">
    <property type="protein sequence ID" value="MFC3898474.1"/>
    <property type="molecule type" value="Genomic_DNA"/>
</dbReference>
<evidence type="ECO:0000313" key="4">
    <source>
        <dbReference type="Proteomes" id="UP001595690"/>
    </source>
</evidence>
<comment type="caution">
    <text evidence="3">The sequence shown here is derived from an EMBL/GenBank/DDBJ whole genome shotgun (WGS) entry which is preliminary data.</text>
</comment>
<proteinExistence type="predicted"/>
<evidence type="ECO:0000313" key="3">
    <source>
        <dbReference type="EMBL" id="MFC3898474.1"/>
    </source>
</evidence>
<accession>A0ABV8C8P0</accession>
<dbReference type="PANTHER" id="PTHR30298:SF0">
    <property type="entry name" value="PROTEIN YBFL-RELATED"/>
    <property type="match status" value="1"/>
</dbReference>
<dbReference type="Proteomes" id="UP001595690">
    <property type="component" value="Unassembled WGS sequence"/>
</dbReference>
<feature type="domain" description="H repeat-associated protein N-terminal" evidence="2">
    <location>
        <begin position="6"/>
        <end position="99"/>
    </location>
</feature>
<evidence type="ECO:0000259" key="2">
    <source>
        <dbReference type="Pfam" id="PF13808"/>
    </source>
</evidence>
<dbReference type="InterPro" id="IPR047647">
    <property type="entry name" value="ISAs1_transpos"/>
</dbReference>
<dbReference type="Pfam" id="PF13808">
    <property type="entry name" value="DDE_Tnp_1_assoc"/>
    <property type="match status" value="1"/>
</dbReference>
<feature type="domain" description="Transposase IS4-like" evidence="1">
    <location>
        <begin position="106"/>
        <end position="202"/>
    </location>
</feature>
<dbReference type="InterPro" id="IPR032806">
    <property type="entry name" value="YbfD_N"/>
</dbReference>
<sequence>MADLRDHLAAVPDPRHRRGRRHTITTILLIAAAAALTGARSFAAIGEWAADLPQHLLAVLGARMDRRRGRYRAPEETTLRRVLGSVDGDALDDAIGAWLTGRAPRAQAIAVDGKTLRGTCDETGQGGVHLLAAMTHDSGVVVAQREVDSKTNEITCFQPLLSTLDMAGVVVTADALHTQRAHARHLVENLGADYVFTVKENQPTLFAQLDALPWIEIPVHTAEGTGHGRVERCTIRMQAAPEGIAFPYTVGCQNSAHMG</sequence>
<keyword evidence="4" id="KW-1185">Reference proteome</keyword>
<protein>
    <submittedName>
        <fullName evidence="3">ISAs1 family transposase</fullName>
    </submittedName>
</protein>
<name>A0ABV8C8P0_9PSEU</name>
<dbReference type="PANTHER" id="PTHR30298">
    <property type="entry name" value="H REPEAT-ASSOCIATED PREDICTED TRANSPOSASE"/>
    <property type="match status" value="1"/>
</dbReference>
<dbReference type="InterPro" id="IPR051698">
    <property type="entry name" value="Transposase_11-like"/>
</dbReference>
<reference evidence="4" key="1">
    <citation type="journal article" date="2019" name="Int. J. Syst. Evol. Microbiol.">
        <title>The Global Catalogue of Microorganisms (GCM) 10K type strain sequencing project: providing services to taxonomists for standard genome sequencing and annotation.</title>
        <authorList>
            <consortium name="The Broad Institute Genomics Platform"/>
            <consortium name="The Broad Institute Genome Sequencing Center for Infectious Disease"/>
            <person name="Wu L."/>
            <person name="Ma J."/>
        </authorList>
    </citation>
    <scope>NUCLEOTIDE SEQUENCE [LARGE SCALE GENOMIC DNA]</scope>
    <source>
        <strain evidence="4">CGMCC 4.7405</strain>
    </source>
</reference>
<dbReference type="Pfam" id="PF01609">
    <property type="entry name" value="DDE_Tnp_1"/>
    <property type="match status" value="1"/>
</dbReference>
<gene>
    <name evidence="3" type="ORF">ACFOWZ_44000</name>
</gene>
<evidence type="ECO:0000259" key="1">
    <source>
        <dbReference type="Pfam" id="PF01609"/>
    </source>
</evidence>